<name>A0AA87NMF4_TREMD</name>
<evidence type="ECO:0000313" key="3">
    <source>
        <dbReference type="Proteomes" id="UP000014634"/>
    </source>
</evidence>
<evidence type="ECO:0008006" key="4">
    <source>
        <dbReference type="Google" id="ProtNLM"/>
    </source>
</evidence>
<evidence type="ECO:0000313" key="2">
    <source>
        <dbReference type="EMBL" id="EPF28916.1"/>
    </source>
</evidence>
<sequence length="141" mass="14757">MKLKKTITAIVVFSMASAMMLAVLACSNPAGGGGGSGGISYTGTYAGIGEEDSGLGAWEFTIDTKGNLTGWFQVLTSAQSNCTGTIKSDGSFTASGKTVLTYLPFTGVFDEKTRVHTMPRPFLSVCRPETIIRLSKSAETP</sequence>
<comment type="caution">
    <text evidence="2">The sequence shown here is derived from an EMBL/GenBank/DDBJ whole genome shotgun (WGS) entry which is preliminary data.</text>
</comment>
<dbReference type="Proteomes" id="UP000014634">
    <property type="component" value="Unassembled WGS sequence"/>
</dbReference>
<accession>A0AA87NMF4</accession>
<dbReference type="RefSeq" id="WP_016523111.1">
    <property type="nucleotide sequence ID" value="NZ_KE332517.1"/>
</dbReference>
<gene>
    <name evidence="2" type="ORF">HMPREF9195_01157</name>
</gene>
<reference evidence="2 3" key="1">
    <citation type="submission" date="2013-04" db="EMBL/GenBank/DDBJ databases">
        <title>The Genome Sequence of Treponema medium ATCC 700293.</title>
        <authorList>
            <consortium name="The Broad Institute Genomics Platform"/>
            <person name="Earl A."/>
            <person name="Ward D."/>
            <person name="Feldgarden M."/>
            <person name="Gevers D."/>
            <person name="Leonetti C."/>
            <person name="Blanton J.M."/>
            <person name="Dewhirst F.E."/>
            <person name="Izard J."/>
            <person name="Walker B."/>
            <person name="Young S."/>
            <person name="Zeng Q."/>
            <person name="Gargeya S."/>
            <person name="Fitzgerald M."/>
            <person name="Haas B."/>
            <person name="Abouelleil A."/>
            <person name="Allen A.W."/>
            <person name="Alvarado L."/>
            <person name="Arachchi H.M."/>
            <person name="Berlin A.M."/>
            <person name="Chapman S.B."/>
            <person name="Gainer-Dewar J."/>
            <person name="Goldberg J."/>
            <person name="Griggs A."/>
            <person name="Gujja S."/>
            <person name="Hansen M."/>
            <person name="Howarth C."/>
            <person name="Imamovic A."/>
            <person name="Ireland A."/>
            <person name="Larimer J."/>
            <person name="McCowan C."/>
            <person name="Murphy C."/>
            <person name="Pearson M."/>
            <person name="Poon T.W."/>
            <person name="Priest M."/>
            <person name="Roberts A."/>
            <person name="Saif S."/>
            <person name="Shea T."/>
            <person name="Sisk P."/>
            <person name="Sykes S."/>
            <person name="Wortman J."/>
            <person name="Nusbaum C."/>
            <person name="Birren B."/>
        </authorList>
    </citation>
    <scope>NUCLEOTIDE SEQUENCE [LARGE SCALE GENOMIC DNA]</scope>
    <source>
        <strain evidence="2 3">ATCC 700293</strain>
    </source>
</reference>
<feature type="chain" id="PRO_5041675803" description="Lipoprotein" evidence="1">
    <location>
        <begin position="26"/>
        <end position="141"/>
    </location>
</feature>
<dbReference type="AlphaFoldDB" id="A0AA87NMF4"/>
<evidence type="ECO:0000256" key="1">
    <source>
        <dbReference type="SAM" id="SignalP"/>
    </source>
</evidence>
<keyword evidence="1" id="KW-0732">Signal</keyword>
<dbReference type="PROSITE" id="PS51257">
    <property type="entry name" value="PROKAR_LIPOPROTEIN"/>
    <property type="match status" value="1"/>
</dbReference>
<organism evidence="2 3">
    <name type="scientific">Treponema medium ATCC 700293</name>
    <dbReference type="NCBI Taxonomy" id="1125700"/>
    <lineage>
        <taxon>Bacteria</taxon>
        <taxon>Pseudomonadati</taxon>
        <taxon>Spirochaetota</taxon>
        <taxon>Spirochaetia</taxon>
        <taxon>Spirochaetales</taxon>
        <taxon>Treponemataceae</taxon>
        <taxon>Treponema</taxon>
    </lineage>
</organism>
<proteinExistence type="predicted"/>
<dbReference type="EMBL" id="ATFE01000008">
    <property type="protein sequence ID" value="EPF28916.1"/>
    <property type="molecule type" value="Genomic_DNA"/>
</dbReference>
<feature type="signal peptide" evidence="1">
    <location>
        <begin position="1"/>
        <end position="25"/>
    </location>
</feature>
<protein>
    <recommendedName>
        <fullName evidence="4">Lipoprotein</fullName>
    </recommendedName>
</protein>